<dbReference type="Gene3D" id="3.90.76.10">
    <property type="entry name" value="Dipeptide-binding Protein, Domain 1"/>
    <property type="match status" value="1"/>
</dbReference>
<dbReference type="GO" id="GO:0015833">
    <property type="term" value="P:peptide transport"/>
    <property type="evidence" value="ECO:0007669"/>
    <property type="project" value="UniProtKB-KW"/>
</dbReference>
<keyword evidence="5" id="KW-0571">Peptide transport</keyword>
<protein>
    <submittedName>
        <fullName evidence="8">Peptide ABC transporter substrate-binding protein</fullName>
    </submittedName>
</protein>
<comment type="caution">
    <text evidence="8">The sequence shown here is derived from an EMBL/GenBank/DDBJ whole genome shotgun (WGS) entry which is preliminary data.</text>
</comment>
<dbReference type="Pfam" id="PF00496">
    <property type="entry name" value="SBP_bac_5"/>
    <property type="match status" value="1"/>
</dbReference>
<keyword evidence="3" id="KW-0813">Transport</keyword>
<evidence type="ECO:0000256" key="1">
    <source>
        <dbReference type="ARBA" id="ARBA00004196"/>
    </source>
</evidence>
<evidence type="ECO:0000256" key="3">
    <source>
        <dbReference type="ARBA" id="ARBA00022448"/>
    </source>
</evidence>
<comment type="subcellular location">
    <subcellularLocation>
        <location evidence="1">Cell envelope</location>
    </subcellularLocation>
</comment>
<gene>
    <name evidence="8" type="ORF">H2C83_10590</name>
</gene>
<feature type="chain" id="PRO_5030992193" evidence="6">
    <location>
        <begin position="24"/>
        <end position="544"/>
    </location>
</feature>
<name>A0A7W2ART6_9BACL</name>
<evidence type="ECO:0000259" key="7">
    <source>
        <dbReference type="Pfam" id="PF00496"/>
    </source>
</evidence>
<feature type="domain" description="Solute-binding protein family 5" evidence="7">
    <location>
        <begin position="80"/>
        <end position="461"/>
    </location>
</feature>
<dbReference type="GO" id="GO:1904680">
    <property type="term" value="F:peptide transmembrane transporter activity"/>
    <property type="evidence" value="ECO:0007669"/>
    <property type="project" value="TreeGrafter"/>
</dbReference>
<dbReference type="Proteomes" id="UP000538292">
    <property type="component" value="Unassembled WGS sequence"/>
</dbReference>
<dbReference type="EMBL" id="JACEOL010000034">
    <property type="protein sequence ID" value="MBA4602752.1"/>
    <property type="molecule type" value="Genomic_DNA"/>
</dbReference>
<dbReference type="InterPro" id="IPR000914">
    <property type="entry name" value="SBP_5_dom"/>
</dbReference>
<dbReference type="Gene3D" id="3.40.190.10">
    <property type="entry name" value="Periplasmic binding protein-like II"/>
    <property type="match status" value="1"/>
</dbReference>
<organism evidence="8 9">
    <name type="scientific">Thermoactinomyces mirandus</name>
    <dbReference type="NCBI Taxonomy" id="2756294"/>
    <lineage>
        <taxon>Bacteria</taxon>
        <taxon>Bacillati</taxon>
        <taxon>Bacillota</taxon>
        <taxon>Bacilli</taxon>
        <taxon>Bacillales</taxon>
        <taxon>Thermoactinomycetaceae</taxon>
        <taxon>Thermoactinomyces</taxon>
    </lineage>
</organism>
<dbReference type="GO" id="GO:0043190">
    <property type="term" value="C:ATP-binding cassette (ABC) transporter complex"/>
    <property type="evidence" value="ECO:0007669"/>
    <property type="project" value="InterPro"/>
</dbReference>
<dbReference type="InterPro" id="IPR030678">
    <property type="entry name" value="Peptide/Ni-bd"/>
</dbReference>
<dbReference type="PANTHER" id="PTHR30290">
    <property type="entry name" value="PERIPLASMIC BINDING COMPONENT OF ABC TRANSPORTER"/>
    <property type="match status" value="1"/>
</dbReference>
<evidence type="ECO:0000256" key="4">
    <source>
        <dbReference type="ARBA" id="ARBA00022729"/>
    </source>
</evidence>
<dbReference type="InterPro" id="IPR039424">
    <property type="entry name" value="SBP_5"/>
</dbReference>
<dbReference type="FunFam" id="3.90.76.10:FF:000001">
    <property type="entry name" value="Oligopeptide ABC transporter substrate-binding protein"/>
    <property type="match status" value="1"/>
</dbReference>
<keyword evidence="9" id="KW-1185">Reference proteome</keyword>
<dbReference type="PIRSF" id="PIRSF002741">
    <property type="entry name" value="MppA"/>
    <property type="match status" value="1"/>
</dbReference>
<reference evidence="8 9" key="1">
    <citation type="submission" date="2020-07" db="EMBL/GenBank/DDBJ databases">
        <title>Thermoactinomyces phylogeny.</title>
        <authorList>
            <person name="Dunlap C."/>
        </authorList>
    </citation>
    <scope>NUCLEOTIDE SEQUENCE [LARGE SCALE GENOMIC DNA]</scope>
    <source>
        <strain evidence="8 9">AMNI-1</strain>
    </source>
</reference>
<dbReference type="SUPFAM" id="SSF53850">
    <property type="entry name" value="Periplasmic binding protein-like II"/>
    <property type="match status" value="1"/>
</dbReference>
<dbReference type="CDD" id="cd08504">
    <property type="entry name" value="PBP2_OppA"/>
    <property type="match status" value="1"/>
</dbReference>
<sequence>MARRFRISTLVSLLLIAVMVLSACSFGGGDTETKNSQVLNLAEIQEPPKLDSAKTTDVVSSMILGNVMEGLYRLDKDSKPVLGMAAKEPEVSADQLTWTFTVRDAKWSDGKPVTAHDFEFAWKRALNPETASEYAYILYPIKGAESYNTGKGSVDDVGVRALDDKTLQVVLERPIPYFKDLLCFSTYLPQRQDIVEKYGDKYSLEVDTMVYNGPFIFTDWKHNQSFQVKKNPSYWDKDTVKLEEVNWQIVKDNTTLVNLYNTGKLDFTKLTSEFIDAFKDDPNTFAIYDGSSWYLEMNQTKDFFKNRKIRQAIQLAIDRDTFVKGILKNGSIPAGGLVPPFIKASGVDENKKYRDLVKLEPEFDPAKAKQLWQEGLKELGLTKAPTIELLGDDTTGAKANLQFIKEQLRVNLGADVQITSVPFKERLERGKTQRFDLLVSGWSPDYNDAMTFLDLFTTDNAFNRGKYSNPEYDQLIRKSKENADFKERFQDLKKAEEVLIDDAAIVPLYFRTEMAVKKPFIKDWYWSAIGPEYTLKWTYVETGK</sequence>
<dbReference type="GO" id="GO:0030288">
    <property type="term" value="C:outer membrane-bounded periplasmic space"/>
    <property type="evidence" value="ECO:0007669"/>
    <property type="project" value="UniProtKB-ARBA"/>
</dbReference>
<evidence type="ECO:0000256" key="2">
    <source>
        <dbReference type="ARBA" id="ARBA00005695"/>
    </source>
</evidence>
<evidence type="ECO:0000313" key="9">
    <source>
        <dbReference type="Proteomes" id="UP000538292"/>
    </source>
</evidence>
<accession>A0A7W2ART6</accession>
<dbReference type="RefSeq" id="WP_181740613.1">
    <property type="nucleotide sequence ID" value="NZ_JACEOL010000034.1"/>
</dbReference>
<dbReference type="PANTHER" id="PTHR30290:SF10">
    <property type="entry name" value="PERIPLASMIC OLIGOPEPTIDE-BINDING PROTEIN-RELATED"/>
    <property type="match status" value="1"/>
</dbReference>
<dbReference type="Gene3D" id="3.10.105.10">
    <property type="entry name" value="Dipeptide-binding Protein, Domain 3"/>
    <property type="match status" value="1"/>
</dbReference>
<proteinExistence type="inferred from homology"/>
<dbReference type="PROSITE" id="PS51257">
    <property type="entry name" value="PROKAR_LIPOPROTEIN"/>
    <property type="match status" value="1"/>
</dbReference>
<dbReference type="AlphaFoldDB" id="A0A7W2ART6"/>
<evidence type="ECO:0000256" key="6">
    <source>
        <dbReference type="SAM" id="SignalP"/>
    </source>
</evidence>
<keyword evidence="4 6" id="KW-0732">Signal</keyword>
<dbReference type="FunFam" id="3.10.105.10:FF:000001">
    <property type="entry name" value="Oligopeptide ABC transporter, oligopeptide-binding protein"/>
    <property type="match status" value="1"/>
</dbReference>
<feature type="signal peptide" evidence="6">
    <location>
        <begin position="1"/>
        <end position="23"/>
    </location>
</feature>
<comment type="similarity">
    <text evidence="2">Belongs to the bacterial solute-binding protein 5 family.</text>
</comment>
<evidence type="ECO:0000313" key="8">
    <source>
        <dbReference type="EMBL" id="MBA4602752.1"/>
    </source>
</evidence>
<keyword evidence="5" id="KW-0653">Protein transport</keyword>
<evidence type="ECO:0000256" key="5">
    <source>
        <dbReference type="ARBA" id="ARBA00022856"/>
    </source>
</evidence>